<keyword evidence="2" id="KW-1185">Reference proteome</keyword>
<accession>A0ABS2W100</accession>
<name>A0ABS2W100_STRAS</name>
<evidence type="ECO:0000313" key="1">
    <source>
        <dbReference type="EMBL" id="MBN0049091.1"/>
    </source>
</evidence>
<dbReference type="EMBL" id="JAFFZS010000058">
    <property type="protein sequence ID" value="MBN0049091.1"/>
    <property type="molecule type" value="Genomic_DNA"/>
</dbReference>
<protein>
    <submittedName>
        <fullName evidence="1">Uncharacterized protein</fullName>
    </submittedName>
</protein>
<evidence type="ECO:0000313" key="2">
    <source>
        <dbReference type="Proteomes" id="UP000788262"/>
    </source>
</evidence>
<sequence length="91" mass="9727">MTPPRLLPWAGSGGKACYLITDDPGGPVSRLADAMESVQLGMGGQLVAHARQVLPDTAPGELRFLAECLVRALDDALRVAESRGRRLEEQT</sequence>
<organism evidence="1 2">
    <name type="scientific">Streptomyces actuosus</name>
    <dbReference type="NCBI Taxonomy" id="1885"/>
    <lineage>
        <taxon>Bacteria</taxon>
        <taxon>Bacillati</taxon>
        <taxon>Actinomycetota</taxon>
        <taxon>Actinomycetes</taxon>
        <taxon>Kitasatosporales</taxon>
        <taxon>Streptomycetaceae</taxon>
        <taxon>Streptomyces</taxon>
    </lineage>
</organism>
<reference evidence="1 2" key="1">
    <citation type="submission" date="2021-02" db="EMBL/GenBank/DDBJ databases">
        <title>Whole genome sequencing of Streptomyces actuosus VRA1.</title>
        <authorList>
            <person name="Sen G."/>
            <person name="Sen A."/>
        </authorList>
    </citation>
    <scope>NUCLEOTIDE SEQUENCE [LARGE SCALE GENOMIC DNA]</scope>
    <source>
        <strain evidence="1 2">VRA1</strain>
    </source>
</reference>
<comment type="caution">
    <text evidence="1">The sequence shown here is derived from an EMBL/GenBank/DDBJ whole genome shotgun (WGS) entry which is preliminary data.</text>
</comment>
<proteinExistence type="predicted"/>
<dbReference type="RefSeq" id="WP_205387212.1">
    <property type="nucleotide sequence ID" value="NZ_JAFFZS010000058.1"/>
</dbReference>
<dbReference type="Proteomes" id="UP000788262">
    <property type="component" value="Unassembled WGS sequence"/>
</dbReference>
<gene>
    <name evidence="1" type="ORF">JS756_34425</name>
</gene>